<feature type="domain" description="EamA" evidence="7">
    <location>
        <begin position="4"/>
        <end position="62"/>
    </location>
</feature>
<accession>A0A1V0UP15</accession>
<evidence type="ECO:0000256" key="2">
    <source>
        <dbReference type="ARBA" id="ARBA00007362"/>
    </source>
</evidence>
<name>A0A1V0UP15_9BACL</name>
<feature type="transmembrane region" description="Helical" evidence="6">
    <location>
        <begin position="18"/>
        <end position="37"/>
    </location>
</feature>
<dbReference type="AlphaFoldDB" id="A0A1V0UP15"/>
<protein>
    <recommendedName>
        <fullName evidence="7">EamA domain-containing protein</fullName>
    </recommendedName>
</protein>
<sequence length="201" mass="21842">MCCCFAHLYYLHLILGGLNAAILNSLTTPLFSALVAWGWMKEKLTLGKWFGIILGIVGVNILVGWSSIPLTLEVILAAGLSILSTVSYGFGDVYAKKAFADVSPLSVAIGQQIGASVLLIPFTLFNLPTSMASLTPAAIFSVLGWLSSVQPLLVFLLNRGRRPTKTQSVTLLVPLFRMITGVIVILESIFLIYDIRFHFPL</sequence>
<dbReference type="GO" id="GO:0016020">
    <property type="term" value="C:membrane"/>
    <property type="evidence" value="ECO:0007669"/>
    <property type="project" value="UniProtKB-SubCell"/>
</dbReference>
<feature type="transmembrane region" description="Helical" evidence="6">
    <location>
        <begin position="169"/>
        <end position="193"/>
    </location>
</feature>
<dbReference type="EMBL" id="CP020557">
    <property type="protein sequence ID" value="ARF66871.1"/>
    <property type="molecule type" value="Genomic_DNA"/>
</dbReference>
<proteinExistence type="inferred from homology"/>
<keyword evidence="5 6" id="KW-0472">Membrane</keyword>
<dbReference type="InterPro" id="IPR050638">
    <property type="entry name" value="AA-Vitamin_Transporters"/>
</dbReference>
<comment type="similarity">
    <text evidence="2">Belongs to the EamA transporter family.</text>
</comment>
<dbReference type="SUPFAM" id="SSF103481">
    <property type="entry name" value="Multidrug resistance efflux transporter EmrE"/>
    <property type="match status" value="1"/>
</dbReference>
<gene>
    <name evidence="8" type="ORF">B7C51_02190</name>
</gene>
<dbReference type="PANTHER" id="PTHR32322:SF9">
    <property type="entry name" value="AMINO-ACID METABOLITE EFFLUX PUMP-RELATED"/>
    <property type="match status" value="1"/>
</dbReference>
<dbReference type="Proteomes" id="UP000192727">
    <property type="component" value="Chromosome"/>
</dbReference>
<evidence type="ECO:0000259" key="7">
    <source>
        <dbReference type="Pfam" id="PF00892"/>
    </source>
</evidence>
<evidence type="ECO:0000256" key="4">
    <source>
        <dbReference type="ARBA" id="ARBA00022989"/>
    </source>
</evidence>
<evidence type="ECO:0000256" key="1">
    <source>
        <dbReference type="ARBA" id="ARBA00004127"/>
    </source>
</evidence>
<evidence type="ECO:0000256" key="5">
    <source>
        <dbReference type="ARBA" id="ARBA00023136"/>
    </source>
</evidence>
<evidence type="ECO:0000256" key="3">
    <source>
        <dbReference type="ARBA" id="ARBA00022692"/>
    </source>
</evidence>
<dbReference type="InterPro" id="IPR037185">
    <property type="entry name" value="EmrE-like"/>
</dbReference>
<dbReference type="InterPro" id="IPR000620">
    <property type="entry name" value="EamA_dom"/>
</dbReference>
<keyword evidence="4 6" id="KW-1133">Transmembrane helix</keyword>
<feature type="transmembrane region" description="Helical" evidence="6">
    <location>
        <begin position="49"/>
        <end position="68"/>
    </location>
</feature>
<dbReference type="Pfam" id="PF00892">
    <property type="entry name" value="EamA"/>
    <property type="match status" value="1"/>
</dbReference>
<feature type="transmembrane region" description="Helical" evidence="6">
    <location>
        <begin position="137"/>
        <end position="157"/>
    </location>
</feature>
<keyword evidence="3 6" id="KW-0812">Transmembrane</keyword>
<feature type="transmembrane region" description="Helical" evidence="6">
    <location>
        <begin position="107"/>
        <end position="125"/>
    </location>
</feature>
<comment type="subcellular location">
    <subcellularLocation>
        <location evidence="1">Endomembrane system</location>
        <topology evidence="1">Multi-pass membrane protein</topology>
    </subcellularLocation>
</comment>
<dbReference type="Gene3D" id="1.10.3730.20">
    <property type="match status" value="1"/>
</dbReference>
<evidence type="ECO:0000256" key="6">
    <source>
        <dbReference type="SAM" id="Phobius"/>
    </source>
</evidence>
<dbReference type="PANTHER" id="PTHR32322">
    <property type="entry name" value="INNER MEMBRANE TRANSPORTER"/>
    <property type="match status" value="1"/>
</dbReference>
<organism evidence="8 9">
    <name type="scientific">Paenibacillus larvae subsp. pulvifaciens</name>
    <dbReference type="NCBI Taxonomy" id="1477"/>
    <lineage>
        <taxon>Bacteria</taxon>
        <taxon>Bacillati</taxon>
        <taxon>Bacillota</taxon>
        <taxon>Bacilli</taxon>
        <taxon>Bacillales</taxon>
        <taxon>Paenibacillaceae</taxon>
        <taxon>Paenibacillus</taxon>
    </lineage>
</organism>
<evidence type="ECO:0000313" key="9">
    <source>
        <dbReference type="Proteomes" id="UP000192727"/>
    </source>
</evidence>
<evidence type="ECO:0000313" key="8">
    <source>
        <dbReference type="EMBL" id="ARF66871.1"/>
    </source>
</evidence>
<dbReference type="RefSeq" id="WP_083038430.1">
    <property type="nucleotide sequence ID" value="NZ_CP020557.1"/>
</dbReference>
<feature type="transmembrane region" description="Helical" evidence="6">
    <location>
        <begin position="74"/>
        <end position="95"/>
    </location>
</feature>
<reference evidence="8 9" key="1">
    <citation type="submission" date="2017-03" db="EMBL/GenBank/DDBJ databases">
        <title>Paenibacillus larvae genome sequencing.</title>
        <authorList>
            <person name="Dingman D.W."/>
        </authorList>
    </citation>
    <scope>NUCLEOTIDE SEQUENCE [LARGE SCALE GENOMIC DNA]</scope>
    <source>
        <strain evidence="8 9">SAG 10367</strain>
    </source>
</reference>